<dbReference type="InParanoid" id="A0A1E7FKX6"/>
<sequence length="94" mass="11171">MSENQLKIKEIQAKWNEVRLLDRETAKNTLDGEWLEAYNRFYELYDSDMERMIEIVTNLNDTTPPVSKKTKGQRKRDAYARKLEQASQPTDLNF</sequence>
<protein>
    <submittedName>
        <fullName evidence="2">Uncharacterized protein</fullName>
    </submittedName>
</protein>
<dbReference type="KEGG" id="fcy:FRACYDRAFT_217294"/>
<organism evidence="2 3">
    <name type="scientific">Fragilariopsis cylindrus CCMP1102</name>
    <dbReference type="NCBI Taxonomy" id="635003"/>
    <lineage>
        <taxon>Eukaryota</taxon>
        <taxon>Sar</taxon>
        <taxon>Stramenopiles</taxon>
        <taxon>Ochrophyta</taxon>
        <taxon>Bacillariophyta</taxon>
        <taxon>Bacillariophyceae</taxon>
        <taxon>Bacillariophycidae</taxon>
        <taxon>Bacillariales</taxon>
        <taxon>Bacillariaceae</taxon>
        <taxon>Fragilariopsis</taxon>
    </lineage>
</organism>
<evidence type="ECO:0000313" key="2">
    <source>
        <dbReference type="EMBL" id="OEU18715.1"/>
    </source>
</evidence>
<feature type="region of interest" description="Disordered" evidence="1">
    <location>
        <begin position="61"/>
        <end position="94"/>
    </location>
</feature>
<evidence type="ECO:0000313" key="3">
    <source>
        <dbReference type="Proteomes" id="UP000095751"/>
    </source>
</evidence>
<feature type="compositionally biased region" description="Basic and acidic residues" evidence="1">
    <location>
        <begin position="75"/>
        <end position="84"/>
    </location>
</feature>
<gene>
    <name evidence="2" type="ORF">FRACYDRAFT_217294</name>
</gene>
<accession>A0A1E7FKX6</accession>
<feature type="compositionally biased region" description="Polar residues" evidence="1">
    <location>
        <begin position="85"/>
        <end position="94"/>
    </location>
</feature>
<dbReference type="OrthoDB" id="44478at2759"/>
<dbReference type="AlphaFoldDB" id="A0A1E7FKX6"/>
<proteinExistence type="predicted"/>
<keyword evidence="3" id="KW-1185">Reference proteome</keyword>
<dbReference type="EMBL" id="KV784356">
    <property type="protein sequence ID" value="OEU18715.1"/>
    <property type="molecule type" value="Genomic_DNA"/>
</dbReference>
<name>A0A1E7FKX6_9STRA</name>
<reference evidence="2 3" key="1">
    <citation type="submission" date="2016-09" db="EMBL/GenBank/DDBJ databases">
        <title>Extensive genetic diversity and differential bi-allelic expression allows diatom success in the polar Southern Ocean.</title>
        <authorList>
            <consortium name="DOE Joint Genome Institute"/>
            <person name="Mock T."/>
            <person name="Otillar R.P."/>
            <person name="Strauss J."/>
            <person name="Dupont C."/>
            <person name="Frickenhaus S."/>
            <person name="Maumus F."/>
            <person name="Mcmullan M."/>
            <person name="Sanges R."/>
            <person name="Schmutz J."/>
            <person name="Toseland A."/>
            <person name="Valas R."/>
            <person name="Veluchamy A."/>
            <person name="Ward B.J."/>
            <person name="Allen A."/>
            <person name="Barry K."/>
            <person name="Falciatore A."/>
            <person name="Ferrante M."/>
            <person name="Fortunato A.E."/>
            <person name="Gloeckner G."/>
            <person name="Gruber A."/>
            <person name="Hipkin R."/>
            <person name="Janech M."/>
            <person name="Kroth P."/>
            <person name="Leese F."/>
            <person name="Lindquist E."/>
            <person name="Lyon B.R."/>
            <person name="Martin J."/>
            <person name="Mayer C."/>
            <person name="Parker M."/>
            <person name="Quesneville H."/>
            <person name="Raymond J."/>
            <person name="Uhlig C."/>
            <person name="Valentin K.U."/>
            <person name="Worden A.Z."/>
            <person name="Armbrust E.V."/>
            <person name="Bowler C."/>
            <person name="Green B."/>
            <person name="Moulton V."/>
            <person name="Van Oosterhout C."/>
            <person name="Grigoriev I."/>
        </authorList>
    </citation>
    <scope>NUCLEOTIDE SEQUENCE [LARGE SCALE GENOMIC DNA]</scope>
    <source>
        <strain evidence="2 3">CCMP1102</strain>
    </source>
</reference>
<dbReference type="Proteomes" id="UP000095751">
    <property type="component" value="Unassembled WGS sequence"/>
</dbReference>
<evidence type="ECO:0000256" key="1">
    <source>
        <dbReference type="SAM" id="MobiDB-lite"/>
    </source>
</evidence>